<dbReference type="OrthoDB" id="9909311at2759"/>
<feature type="region of interest" description="Disordered" evidence="2">
    <location>
        <begin position="253"/>
        <end position="286"/>
    </location>
</feature>
<dbReference type="InterPro" id="IPR050863">
    <property type="entry name" value="CenT-Element_Derived"/>
</dbReference>
<name>A0A8H5M6I4_9AGAR</name>
<keyword evidence="5" id="KW-1185">Reference proteome</keyword>
<dbReference type="Proteomes" id="UP000565441">
    <property type="component" value="Unassembled WGS sequence"/>
</dbReference>
<dbReference type="PANTHER" id="PTHR19303:SF70">
    <property type="entry name" value="HTH CENPB-TYPE DOMAIN-CONTAINING PROTEIN"/>
    <property type="match status" value="1"/>
</dbReference>
<dbReference type="SUPFAM" id="SSF46689">
    <property type="entry name" value="Homeodomain-like"/>
    <property type="match status" value="2"/>
</dbReference>
<protein>
    <recommendedName>
        <fullName evidence="3">HTH CENPB-type domain-containing protein</fullName>
    </recommendedName>
</protein>
<dbReference type="GO" id="GO:0003677">
    <property type="term" value="F:DNA binding"/>
    <property type="evidence" value="ECO:0007669"/>
    <property type="project" value="UniProtKB-KW"/>
</dbReference>
<dbReference type="InterPro" id="IPR009057">
    <property type="entry name" value="Homeodomain-like_sf"/>
</dbReference>
<feature type="compositionally biased region" description="Polar residues" evidence="2">
    <location>
        <begin position="499"/>
        <end position="513"/>
    </location>
</feature>
<evidence type="ECO:0000259" key="3">
    <source>
        <dbReference type="PROSITE" id="PS51253"/>
    </source>
</evidence>
<dbReference type="AlphaFoldDB" id="A0A8H5M6I4"/>
<sequence>MDSSTQSFAVYSPITQLNSSTAAANQLHASVNDSSWHHARISGHAVSLTPGPSPSMFPLQDRPPDLEYPSPAPSNASPAYSQHSEQYATHPQSPSVHMSPSNDSLLSQFSQVESRVGPSRVMTRRQRAQMEQKSLGRRGSLHQHFHRTDQVHPPRLNGGLYQGTTRLHTPNNEDSAQFQRDRLSLNTASSLPVPLQSPNYHPMTPTSMTSPSYPYHVYGHSRTSSGSTSNNHRAPSPALSCVSALTSVSSASAPASHAFSPYPRPTSNSLPNIAGSKPKQKKQRLDNNARKNICIYHSDHPNARQEDIAVVFKVERSTISKILKHKHKWLNTPDNQGDRVAKHRPSKFPEIEDELEKWLEDCTQKKTPITDNSIRARAKETARRLHIAEEKFKASSGWVENFKSRHNIRGGAWLGHEQATTARILVDGSRDSVLSPLNPAFTGRTDDCDINATSPHHDDDMDSQGSPGTEDQECPPAGEHHMSVPQSMRVQTAWADHSNGVSPTQPMSQSPLSAQHAIEPSPAVHDRLSSHAPESEHAVQQTQYINQAVYYHPDPPAPAALPTMEDAEAAMNTLITFIDTARRDLLLPEERRTLNTIRYALFQEANNIPFDRSTQA</sequence>
<evidence type="ECO:0000313" key="5">
    <source>
        <dbReference type="Proteomes" id="UP000565441"/>
    </source>
</evidence>
<feature type="region of interest" description="Disordered" evidence="2">
    <location>
        <begin position="497"/>
        <end position="518"/>
    </location>
</feature>
<accession>A0A8H5M6I4</accession>
<dbReference type="Pfam" id="PF03221">
    <property type="entry name" value="HTH_Tnp_Tc5"/>
    <property type="match status" value="1"/>
</dbReference>
<dbReference type="EMBL" id="JAACJP010000008">
    <property type="protein sequence ID" value="KAF5382521.1"/>
    <property type="molecule type" value="Genomic_DNA"/>
</dbReference>
<comment type="caution">
    <text evidence="4">The sequence shown here is derived from an EMBL/GenBank/DDBJ whole genome shotgun (WGS) entry which is preliminary data.</text>
</comment>
<feature type="compositionally biased region" description="Polar residues" evidence="2">
    <location>
        <begin position="82"/>
        <end position="113"/>
    </location>
</feature>
<organism evidence="4 5">
    <name type="scientific">Tricholomella constricta</name>
    <dbReference type="NCBI Taxonomy" id="117010"/>
    <lineage>
        <taxon>Eukaryota</taxon>
        <taxon>Fungi</taxon>
        <taxon>Dikarya</taxon>
        <taxon>Basidiomycota</taxon>
        <taxon>Agaricomycotina</taxon>
        <taxon>Agaricomycetes</taxon>
        <taxon>Agaricomycetidae</taxon>
        <taxon>Agaricales</taxon>
        <taxon>Tricholomatineae</taxon>
        <taxon>Lyophyllaceae</taxon>
        <taxon>Tricholomella</taxon>
    </lineage>
</organism>
<evidence type="ECO:0000313" key="4">
    <source>
        <dbReference type="EMBL" id="KAF5382521.1"/>
    </source>
</evidence>
<reference evidence="4 5" key="1">
    <citation type="journal article" date="2020" name="ISME J.">
        <title>Uncovering the hidden diversity of litter-decomposition mechanisms in mushroom-forming fungi.</title>
        <authorList>
            <person name="Floudas D."/>
            <person name="Bentzer J."/>
            <person name="Ahren D."/>
            <person name="Johansson T."/>
            <person name="Persson P."/>
            <person name="Tunlid A."/>
        </authorList>
    </citation>
    <scope>NUCLEOTIDE SEQUENCE [LARGE SCALE GENOMIC DNA]</scope>
    <source>
        <strain evidence="4 5">CBS 661.87</strain>
    </source>
</reference>
<feature type="domain" description="HTH CENPB-type" evidence="3">
    <location>
        <begin position="339"/>
        <end position="412"/>
    </location>
</feature>
<gene>
    <name evidence="4" type="ORF">D9615_002955</name>
</gene>
<dbReference type="PANTHER" id="PTHR19303">
    <property type="entry name" value="TRANSPOSON"/>
    <property type="match status" value="1"/>
</dbReference>
<dbReference type="PROSITE" id="PS51253">
    <property type="entry name" value="HTH_CENPB"/>
    <property type="match status" value="1"/>
</dbReference>
<proteinExistence type="predicted"/>
<feature type="compositionally biased region" description="Basic residues" evidence="2">
    <location>
        <begin position="135"/>
        <end position="145"/>
    </location>
</feature>
<keyword evidence="1" id="KW-0238">DNA-binding</keyword>
<feature type="region of interest" description="Disordered" evidence="2">
    <location>
        <begin position="44"/>
        <end position="156"/>
    </location>
</feature>
<dbReference type="GO" id="GO:0005634">
    <property type="term" value="C:nucleus"/>
    <property type="evidence" value="ECO:0007669"/>
    <property type="project" value="TreeGrafter"/>
</dbReference>
<evidence type="ECO:0000256" key="2">
    <source>
        <dbReference type="SAM" id="MobiDB-lite"/>
    </source>
</evidence>
<evidence type="ECO:0000256" key="1">
    <source>
        <dbReference type="ARBA" id="ARBA00023125"/>
    </source>
</evidence>
<feature type="region of interest" description="Disordered" evidence="2">
    <location>
        <begin position="189"/>
        <end position="208"/>
    </location>
</feature>
<dbReference type="Gene3D" id="1.10.10.60">
    <property type="entry name" value="Homeodomain-like"/>
    <property type="match status" value="2"/>
</dbReference>
<dbReference type="SMART" id="SM00674">
    <property type="entry name" value="CENPB"/>
    <property type="match status" value="1"/>
</dbReference>
<dbReference type="InterPro" id="IPR006600">
    <property type="entry name" value="HTH_CenpB_DNA-bd_dom"/>
</dbReference>
<feature type="region of interest" description="Disordered" evidence="2">
    <location>
        <begin position="437"/>
        <end position="484"/>
    </location>
</feature>